<dbReference type="InterPro" id="IPR043128">
    <property type="entry name" value="Rev_trsase/Diguanyl_cyclase"/>
</dbReference>
<dbReference type="PROSITE" id="PS50112">
    <property type="entry name" value="PAS"/>
    <property type="match status" value="2"/>
</dbReference>
<dbReference type="SMART" id="SM00267">
    <property type="entry name" value="GGDEF"/>
    <property type="match status" value="1"/>
</dbReference>
<dbReference type="OrthoDB" id="2624050at2"/>
<dbReference type="Gene3D" id="3.30.450.20">
    <property type="entry name" value="PAS domain"/>
    <property type="match status" value="3"/>
</dbReference>
<dbReference type="InterPro" id="IPR000014">
    <property type="entry name" value="PAS"/>
</dbReference>
<accession>A0A0U2Q5Z9</accession>
<dbReference type="Pfam" id="PF00990">
    <property type="entry name" value="GGDEF"/>
    <property type="match status" value="1"/>
</dbReference>
<keyword evidence="5" id="KW-1185">Reference proteome</keyword>
<feature type="domain" description="PAS" evidence="1">
    <location>
        <begin position="248"/>
        <end position="300"/>
    </location>
</feature>
<evidence type="ECO:0000259" key="2">
    <source>
        <dbReference type="PROSITE" id="PS50113"/>
    </source>
</evidence>
<dbReference type="Proteomes" id="UP000067683">
    <property type="component" value="Chromosome"/>
</dbReference>
<dbReference type="SUPFAM" id="SSF55785">
    <property type="entry name" value="PYP-like sensor domain (PAS domain)"/>
    <property type="match status" value="3"/>
</dbReference>
<organism evidence="4 5">
    <name type="scientific">Planococcus rifietoensis</name>
    <dbReference type="NCBI Taxonomy" id="200991"/>
    <lineage>
        <taxon>Bacteria</taxon>
        <taxon>Bacillati</taxon>
        <taxon>Bacillota</taxon>
        <taxon>Bacilli</taxon>
        <taxon>Bacillales</taxon>
        <taxon>Caryophanaceae</taxon>
        <taxon>Planococcus</taxon>
    </lineage>
</organism>
<proteinExistence type="predicted"/>
<dbReference type="GO" id="GO:0006355">
    <property type="term" value="P:regulation of DNA-templated transcription"/>
    <property type="evidence" value="ECO:0007669"/>
    <property type="project" value="InterPro"/>
</dbReference>
<dbReference type="AlphaFoldDB" id="A0A0U2Q5Z9"/>
<reference evidence="4" key="1">
    <citation type="submission" date="2016-01" db="EMBL/GenBank/DDBJ databases">
        <title>Complete genome of Planococcus rifietoensis type strain M8.</title>
        <authorList>
            <person name="See-Too W.S."/>
        </authorList>
    </citation>
    <scope>NUCLEOTIDE SEQUENCE [LARGE SCALE GENOMIC DNA]</scope>
    <source>
        <strain evidence="4">M8</strain>
    </source>
</reference>
<dbReference type="CDD" id="cd00130">
    <property type="entry name" value="PAS"/>
    <property type="match status" value="2"/>
</dbReference>
<dbReference type="PANTHER" id="PTHR44757:SF2">
    <property type="entry name" value="BIOFILM ARCHITECTURE MAINTENANCE PROTEIN MBAA"/>
    <property type="match status" value="1"/>
</dbReference>
<dbReference type="SUPFAM" id="SSF55073">
    <property type="entry name" value="Nucleotide cyclase"/>
    <property type="match status" value="1"/>
</dbReference>
<dbReference type="NCBIfam" id="TIGR00229">
    <property type="entry name" value="sensory_box"/>
    <property type="match status" value="3"/>
</dbReference>
<dbReference type="Pfam" id="PF08448">
    <property type="entry name" value="PAS_4"/>
    <property type="match status" value="1"/>
</dbReference>
<dbReference type="SMART" id="SM00091">
    <property type="entry name" value="PAS"/>
    <property type="match status" value="2"/>
</dbReference>
<dbReference type="Gene3D" id="3.30.70.270">
    <property type="match status" value="1"/>
</dbReference>
<dbReference type="PANTHER" id="PTHR44757">
    <property type="entry name" value="DIGUANYLATE CYCLASE DGCP"/>
    <property type="match status" value="1"/>
</dbReference>
<dbReference type="RefSeq" id="WP_058380651.1">
    <property type="nucleotide sequence ID" value="NZ_CP013659.2"/>
</dbReference>
<dbReference type="Pfam" id="PF00989">
    <property type="entry name" value="PAS"/>
    <property type="match status" value="1"/>
</dbReference>
<dbReference type="KEGG" id="prt:AUC31_01160"/>
<dbReference type="PROSITE" id="PS50887">
    <property type="entry name" value="GGDEF"/>
    <property type="match status" value="1"/>
</dbReference>
<dbReference type="InterPro" id="IPR013767">
    <property type="entry name" value="PAS_fold"/>
</dbReference>
<sequence length="548" mass="63023">MSGPFTKEQMDMLYGKAADPVYFMQQQGNGFVYAWVNPVCREIFGVDLTGRSVEESMPRELALEIHKQYRIAIKRNERHLYRDYSLFSDRGTAMETELTPFKHEGVQYVLAITRDVTEQKKIEEDYLFYQSLVQNSVDPMLMISADFTILDMNPAYEKTFGVHRKEWLGRNYDDIPQDKQKFFEMGKLLLENSTSTHKASSIFLSRIKSDGREAKFSASYSLIKENGIIRAFHVVFRELTNELLLKHELKRTENILESYKDALNYAALVLIWDISGMIEFANENFKKLTGFDSSELTGMNIQSIGQAIMSGQQLAHLQSVLKKGEIWRGQVRSLKKNGQPFWVDATIIPLFDVEGRIYQMLSILFDITDRKEMEEQLHHMAYHDPLTNLPNRRMMVKHFREMEAKSNRTGDQVAVLYIDGDNFKEINDLHGHEIGDEFIHQFARALERSIRKHDVAARIGGDEFLILLPGISAINSRKQIENIISRIQQTLKDGWVINGRQFSPTCSIGSALYPEDGSEFEELIQKADHALYEAKKKGGGIVCFHGEA</sequence>
<evidence type="ECO:0000313" key="5">
    <source>
        <dbReference type="Proteomes" id="UP000067683"/>
    </source>
</evidence>
<gene>
    <name evidence="4" type="ORF">AUC31_01160</name>
</gene>
<dbReference type="InterPro" id="IPR000160">
    <property type="entry name" value="GGDEF_dom"/>
</dbReference>
<dbReference type="PROSITE" id="PS50113">
    <property type="entry name" value="PAC"/>
    <property type="match status" value="1"/>
</dbReference>
<dbReference type="Pfam" id="PF13426">
    <property type="entry name" value="PAS_9"/>
    <property type="match status" value="1"/>
</dbReference>
<evidence type="ECO:0000259" key="1">
    <source>
        <dbReference type="PROSITE" id="PS50112"/>
    </source>
</evidence>
<name>A0A0U2Q5Z9_9BACL</name>
<dbReference type="InterPro" id="IPR000700">
    <property type="entry name" value="PAS-assoc_C"/>
</dbReference>
<dbReference type="InterPro" id="IPR035965">
    <property type="entry name" value="PAS-like_dom_sf"/>
</dbReference>
<feature type="domain" description="GGDEF" evidence="3">
    <location>
        <begin position="411"/>
        <end position="547"/>
    </location>
</feature>
<dbReference type="SMART" id="SM00086">
    <property type="entry name" value="PAC"/>
    <property type="match status" value="2"/>
</dbReference>
<dbReference type="FunFam" id="3.30.70.270:FF:000001">
    <property type="entry name" value="Diguanylate cyclase domain protein"/>
    <property type="match status" value="1"/>
</dbReference>
<dbReference type="InterPro" id="IPR052155">
    <property type="entry name" value="Biofilm_reg_signaling"/>
</dbReference>
<dbReference type="InterPro" id="IPR001610">
    <property type="entry name" value="PAC"/>
</dbReference>
<dbReference type="NCBIfam" id="TIGR00254">
    <property type="entry name" value="GGDEF"/>
    <property type="match status" value="1"/>
</dbReference>
<dbReference type="CDD" id="cd01949">
    <property type="entry name" value="GGDEF"/>
    <property type="match status" value="1"/>
</dbReference>
<evidence type="ECO:0000259" key="3">
    <source>
        <dbReference type="PROSITE" id="PS50887"/>
    </source>
</evidence>
<protein>
    <submittedName>
        <fullName evidence="4">Diguanylate cyclase</fullName>
    </submittedName>
</protein>
<dbReference type="STRING" id="200991.AUC31_01160"/>
<evidence type="ECO:0000313" key="4">
    <source>
        <dbReference type="EMBL" id="ALS73942.1"/>
    </source>
</evidence>
<feature type="domain" description="PAC" evidence="2">
    <location>
        <begin position="327"/>
        <end position="379"/>
    </location>
</feature>
<feature type="domain" description="PAS" evidence="1">
    <location>
        <begin position="125"/>
        <end position="171"/>
    </location>
</feature>
<dbReference type="InterPro" id="IPR029787">
    <property type="entry name" value="Nucleotide_cyclase"/>
</dbReference>
<dbReference type="InterPro" id="IPR013656">
    <property type="entry name" value="PAS_4"/>
</dbReference>
<dbReference type="EMBL" id="CP013659">
    <property type="protein sequence ID" value="ALS73942.1"/>
    <property type="molecule type" value="Genomic_DNA"/>
</dbReference>